<gene>
    <name evidence="2" type="ORF">FJT64_003282</name>
</gene>
<evidence type="ECO:0000256" key="1">
    <source>
        <dbReference type="SAM" id="SignalP"/>
    </source>
</evidence>
<name>A0A6A4W4D9_AMPAM</name>
<evidence type="ECO:0008006" key="4">
    <source>
        <dbReference type="Google" id="ProtNLM"/>
    </source>
</evidence>
<proteinExistence type="predicted"/>
<evidence type="ECO:0000313" key="2">
    <source>
        <dbReference type="EMBL" id="KAF0300773.1"/>
    </source>
</evidence>
<keyword evidence="3" id="KW-1185">Reference proteome</keyword>
<comment type="caution">
    <text evidence="2">The sequence shown here is derived from an EMBL/GenBank/DDBJ whole genome shotgun (WGS) entry which is preliminary data.</text>
</comment>
<organism evidence="2 3">
    <name type="scientific">Amphibalanus amphitrite</name>
    <name type="common">Striped barnacle</name>
    <name type="synonym">Balanus amphitrite</name>
    <dbReference type="NCBI Taxonomy" id="1232801"/>
    <lineage>
        <taxon>Eukaryota</taxon>
        <taxon>Metazoa</taxon>
        <taxon>Ecdysozoa</taxon>
        <taxon>Arthropoda</taxon>
        <taxon>Crustacea</taxon>
        <taxon>Multicrustacea</taxon>
        <taxon>Cirripedia</taxon>
        <taxon>Thoracica</taxon>
        <taxon>Thoracicalcarea</taxon>
        <taxon>Balanomorpha</taxon>
        <taxon>Balanoidea</taxon>
        <taxon>Balanidae</taxon>
        <taxon>Amphibalaninae</taxon>
        <taxon>Amphibalanus</taxon>
    </lineage>
</organism>
<dbReference type="Proteomes" id="UP000440578">
    <property type="component" value="Unassembled WGS sequence"/>
</dbReference>
<accession>A0A6A4W4D9</accession>
<feature type="chain" id="PRO_5025488254" description="27 kDa hemolymph protein" evidence="1">
    <location>
        <begin position="21"/>
        <end position="261"/>
    </location>
</feature>
<dbReference type="EMBL" id="VIIS01001237">
    <property type="protein sequence ID" value="KAF0300773.1"/>
    <property type="molecule type" value="Genomic_DNA"/>
</dbReference>
<sequence>MGVPGHAVCLLAAALLLVTGELVVLVTGELRDIEGLLSDNPEPRGDELGEAIASLFSAIEAAILGRSSDPEWQETTNLAVNSCQQNLQPGLSLSQASVYALLCIRWSLFADCDRQQQARGELDAAGEQRQAAFLQGDCPLSPQSLKDVLEAVTGRTFEQCGLDTAATYEDVVNALHCLLENFQNGVNMDYDELKSAINAALTGPNAQQAQTLLEEITNKCEANKKSDDFFNCWINLGALSCAYQEANRVAAAIPGQCQLSA</sequence>
<keyword evidence="1" id="KW-0732">Signal</keyword>
<evidence type="ECO:0000313" key="3">
    <source>
        <dbReference type="Proteomes" id="UP000440578"/>
    </source>
</evidence>
<reference evidence="2 3" key="1">
    <citation type="submission" date="2019-07" db="EMBL/GenBank/DDBJ databases">
        <title>Draft genome assembly of a fouling barnacle, Amphibalanus amphitrite (Darwin, 1854): The first reference genome for Thecostraca.</title>
        <authorList>
            <person name="Kim W."/>
        </authorList>
    </citation>
    <scope>NUCLEOTIDE SEQUENCE [LARGE SCALE GENOMIC DNA]</scope>
    <source>
        <strain evidence="2">SNU_AA5</strain>
        <tissue evidence="2">Soma without cirri and trophi</tissue>
    </source>
</reference>
<dbReference type="AlphaFoldDB" id="A0A6A4W4D9"/>
<feature type="signal peptide" evidence="1">
    <location>
        <begin position="1"/>
        <end position="20"/>
    </location>
</feature>
<protein>
    <recommendedName>
        <fullName evidence="4">27 kDa hemolymph protein</fullName>
    </recommendedName>
</protein>